<dbReference type="InterPro" id="IPR032675">
    <property type="entry name" value="LRR_dom_sf"/>
</dbReference>
<sequence length="564" mass="60770">MKRVLKIVIPLVVVLALLGTAAWFFLSFRADLTAGFLRGQAAKMVERERYSRAVTYYNWAWQLDPENQEIPLALAKAYAGSGNYTKAEYTLVRAISARPQDVDFYVALCQVYVAQDKLLDAVQMLDRTSDAEVKAALDELRPAAPVLSPENGYYTEYIEVTADGGGNAVYLSIDGDYPSMEDDAYTGPVTLPGGETMVMAVAVDENQMVSQAVQNGYTIGGVVEPVTLNDPAIDGAVREQLGMTAGETLMTDDLWSIAELTLPDTVADLADLSHFTGLTTLTIQNVSGLDFSVLSQLTALQTLDLSGCTISTGSLDANAGLTGLRVLRLNNCALTDINALSQLTALTELQLANNSLTDIGVTSLMLDLETVTLTNNPVTSIAGLSACTKLKSLDISGCSVTSIASLSGKTALETLLAGNNQIADLSPLEGCTALAVLEVPYNLVSDISVLAQLPALTRFVGNNNQITAVPDFDEETSKLQYIQLDYNEVTDLAGLQGINSLNYVYADYNQVETILPLKNNINLIQINVWDNPIPEEEVKSLQENSIIVNYNPNYEPPEEDGEEA</sequence>
<keyword evidence="1" id="KW-0433">Leucine-rich repeat</keyword>
<feature type="domain" description="GH29D-like beta-sandwich" evidence="4">
    <location>
        <begin position="149"/>
        <end position="213"/>
    </location>
</feature>
<keyword evidence="3" id="KW-0812">Transmembrane</keyword>
<evidence type="ECO:0000259" key="4">
    <source>
        <dbReference type="Pfam" id="PF13290"/>
    </source>
</evidence>
<evidence type="ECO:0000256" key="2">
    <source>
        <dbReference type="ARBA" id="ARBA00022737"/>
    </source>
</evidence>
<keyword evidence="2" id="KW-0677">Repeat</keyword>
<dbReference type="EMBL" id="DVFN01000031">
    <property type="protein sequence ID" value="HIQ69123.1"/>
    <property type="molecule type" value="Genomic_DNA"/>
</dbReference>
<dbReference type="Pfam" id="PF13290">
    <property type="entry name" value="CHB_HEX_C_1"/>
    <property type="match status" value="1"/>
</dbReference>
<name>A0A9D1CNI3_9FIRM</name>
<dbReference type="Gene3D" id="1.25.40.10">
    <property type="entry name" value="Tetratricopeptide repeat domain"/>
    <property type="match status" value="1"/>
</dbReference>
<dbReference type="InterPro" id="IPR059177">
    <property type="entry name" value="GH29D-like_dom"/>
</dbReference>
<dbReference type="Gene3D" id="3.80.10.10">
    <property type="entry name" value="Ribonuclease Inhibitor"/>
    <property type="match status" value="2"/>
</dbReference>
<evidence type="ECO:0000313" key="5">
    <source>
        <dbReference type="EMBL" id="HIQ69123.1"/>
    </source>
</evidence>
<dbReference type="AlphaFoldDB" id="A0A9D1CNI3"/>
<dbReference type="InterPro" id="IPR003591">
    <property type="entry name" value="Leu-rich_rpt_typical-subtyp"/>
</dbReference>
<dbReference type="SUPFAM" id="SSF48452">
    <property type="entry name" value="TPR-like"/>
    <property type="match status" value="1"/>
</dbReference>
<reference evidence="5" key="2">
    <citation type="journal article" date="2021" name="PeerJ">
        <title>Extensive microbial diversity within the chicken gut microbiome revealed by metagenomics and culture.</title>
        <authorList>
            <person name="Gilroy R."/>
            <person name="Ravi A."/>
            <person name="Getino M."/>
            <person name="Pursley I."/>
            <person name="Horton D.L."/>
            <person name="Alikhan N.F."/>
            <person name="Baker D."/>
            <person name="Gharbi K."/>
            <person name="Hall N."/>
            <person name="Watson M."/>
            <person name="Adriaenssens E.M."/>
            <person name="Foster-Nyarko E."/>
            <person name="Jarju S."/>
            <person name="Secka A."/>
            <person name="Antonio M."/>
            <person name="Oren A."/>
            <person name="Chaudhuri R.R."/>
            <person name="La Ragione R."/>
            <person name="Hildebrand F."/>
            <person name="Pallen M.J."/>
        </authorList>
    </citation>
    <scope>NUCLEOTIDE SEQUENCE</scope>
    <source>
        <strain evidence="5">ChiSjej2B20-13462</strain>
    </source>
</reference>
<evidence type="ECO:0000256" key="3">
    <source>
        <dbReference type="SAM" id="Phobius"/>
    </source>
</evidence>
<accession>A0A9D1CNI3</accession>
<dbReference type="PROSITE" id="PS51450">
    <property type="entry name" value="LRR"/>
    <property type="match status" value="2"/>
</dbReference>
<gene>
    <name evidence="5" type="ORF">IAA67_02165</name>
</gene>
<reference evidence="5" key="1">
    <citation type="submission" date="2020-10" db="EMBL/GenBank/DDBJ databases">
        <authorList>
            <person name="Gilroy R."/>
        </authorList>
    </citation>
    <scope>NUCLEOTIDE SEQUENCE</scope>
    <source>
        <strain evidence="5">ChiSjej2B20-13462</strain>
    </source>
</reference>
<dbReference type="PANTHER" id="PTHR46652:SF3">
    <property type="entry name" value="LEUCINE-RICH REPEAT-CONTAINING PROTEIN 9"/>
    <property type="match status" value="1"/>
</dbReference>
<evidence type="ECO:0000256" key="1">
    <source>
        <dbReference type="ARBA" id="ARBA00022614"/>
    </source>
</evidence>
<proteinExistence type="predicted"/>
<dbReference type="Pfam" id="PF00560">
    <property type="entry name" value="LRR_1"/>
    <property type="match status" value="1"/>
</dbReference>
<dbReference type="Pfam" id="PF14559">
    <property type="entry name" value="TPR_19"/>
    <property type="match status" value="1"/>
</dbReference>
<dbReference type="Proteomes" id="UP000886874">
    <property type="component" value="Unassembled WGS sequence"/>
</dbReference>
<dbReference type="PANTHER" id="PTHR46652">
    <property type="entry name" value="LEUCINE-RICH REPEAT AND IQ DOMAIN-CONTAINING PROTEIN 1-RELATED"/>
    <property type="match status" value="1"/>
</dbReference>
<dbReference type="SUPFAM" id="SSF52058">
    <property type="entry name" value="L domain-like"/>
    <property type="match status" value="1"/>
</dbReference>
<dbReference type="InterPro" id="IPR050836">
    <property type="entry name" value="SDS22/Internalin_LRR"/>
</dbReference>
<dbReference type="SMART" id="SM00369">
    <property type="entry name" value="LRR_TYP"/>
    <property type="match status" value="3"/>
</dbReference>
<protein>
    <submittedName>
        <fullName evidence="5">Leucine-rich repeat domain-containing protein</fullName>
    </submittedName>
</protein>
<dbReference type="InterPro" id="IPR025875">
    <property type="entry name" value="Leu-rich_rpt_4"/>
</dbReference>
<keyword evidence="3" id="KW-0472">Membrane</keyword>
<organism evidence="5 6">
    <name type="scientific">Candidatus Avoscillospira stercorigallinarum</name>
    <dbReference type="NCBI Taxonomy" id="2840708"/>
    <lineage>
        <taxon>Bacteria</taxon>
        <taxon>Bacillati</taxon>
        <taxon>Bacillota</taxon>
        <taxon>Clostridia</taxon>
        <taxon>Eubacteriales</taxon>
        <taxon>Oscillospiraceae</taxon>
        <taxon>Oscillospiraceae incertae sedis</taxon>
        <taxon>Candidatus Avoscillospira</taxon>
    </lineage>
</organism>
<feature type="transmembrane region" description="Helical" evidence="3">
    <location>
        <begin position="7"/>
        <end position="26"/>
    </location>
</feature>
<evidence type="ECO:0000313" key="6">
    <source>
        <dbReference type="Proteomes" id="UP000886874"/>
    </source>
</evidence>
<keyword evidence="3" id="KW-1133">Transmembrane helix</keyword>
<dbReference type="InterPro" id="IPR011990">
    <property type="entry name" value="TPR-like_helical_dom_sf"/>
</dbReference>
<dbReference type="Pfam" id="PF12799">
    <property type="entry name" value="LRR_4"/>
    <property type="match status" value="2"/>
</dbReference>
<comment type="caution">
    <text evidence="5">The sequence shown here is derived from an EMBL/GenBank/DDBJ whole genome shotgun (WGS) entry which is preliminary data.</text>
</comment>
<dbReference type="InterPro" id="IPR001611">
    <property type="entry name" value="Leu-rich_rpt"/>
</dbReference>